<sequence>MHLSTVCESHTGCLSILLEALPCPATSTAELSDEIAKHLEKIHTIDATLASSVAGLRANLSQVGGIWLDYPFKTMQLGLWQKGQRRFEWMLSEKFRGLDQGIEEYTRSVAAACASHQIYAQTRSRALQSHIRPSLLGRLTHSLQTPQTHALAFLEIQFTLAAAALEARQAQSRNLTRQLAALDTQFRDVDAMLQEYYAAYVPVPAPGQRASSRLAVGHYGQNIGIELTTGRAATYIKYLVSQNRKKYGAAARKKSLWAWISGRATKPKERSWLQDSDDDDEYLYDYLGFGQAQPHKHRRGDSDAIFQAPIDRMGFTGKRLALWEGLQGQTQALCDRAAHIEYAARGIGVLGVAVRVLREKIWLVRERDLTGRVCGEVVIRG</sequence>
<evidence type="ECO:0000313" key="1">
    <source>
        <dbReference type="EMBL" id="OWP04210.1"/>
    </source>
</evidence>
<organism evidence="1 2">
    <name type="scientific">Diplocarpon coronariae</name>
    <dbReference type="NCBI Taxonomy" id="2795749"/>
    <lineage>
        <taxon>Eukaryota</taxon>
        <taxon>Fungi</taxon>
        <taxon>Dikarya</taxon>
        <taxon>Ascomycota</taxon>
        <taxon>Pezizomycotina</taxon>
        <taxon>Leotiomycetes</taxon>
        <taxon>Helotiales</taxon>
        <taxon>Drepanopezizaceae</taxon>
        <taxon>Diplocarpon</taxon>
    </lineage>
</organism>
<gene>
    <name evidence="1" type="ORF">B2J93_2949</name>
</gene>
<name>A0A218Z9E7_9HELO</name>
<dbReference type="AlphaFoldDB" id="A0A218Z9E7"/>
<dbReference type="EMBL" id="MZNU01000120">
    <property type="protein sequence ID" value="OWP04210.1"/>
    <property type="molecule type" value="Genomic_DNA"/>
</dbReference>
<dbReference type="InParanoid" id="A0A218Z9E7"/>
<protein>
    <submittedName>
        <fullName evidence="1">Uncharacterized protein</fullName>
    </submittedName>
</protein>
<dbReference type="Proteomes" id="UP000242519">
    <property type="component" value="Unassembled WGS sequence"/>
</dbReference>
<comment type="caution">
    <text evidence="1">The sequence shown here is derived from an EMBL/GenBank/DDBJ whole genome shotgun (WGS) entry which is preliminary data.</text>
</comment>
<keyword evidence="2" id="KW-1185">Reference proteome</keyword>
<proteinExistence type="predicted"/>
<evidence type="ECO:0000313" key="2">
    <source>
        <dbReference type="Proteomes" id="UP000242519"/>
    </source>
</evidence>
<reference evidence="1 2" key="1">
    <citation type="submission" date="2017-04" db="EMBL/GenBank/DDBJ databases">
        <title>Draft genome sequence of Marssonina coronaria NL1: causal agent of apple blotch.</title>
        <authorList>
            <person name="Cheng Q."/>
        </authorList>
    </citation>
    <scope>NUCLEOTIDE SEQUENCE [LARGE SCALE GENOMIC DNA]</scope>
    <source>
        <strain evidence="1 2">NL1</strain>
    </source>
</reference>
<accession>A0A218Z9E7</accession>